<dbReference type="EMBL" id="BOPO01000038">
    <property type="protein sequence ID" value="GIL27131.1"/>
    <property type="molecule type" value="Genomic_DNA"/>
</dbReference>
<proteinExistence type="predicted"/>
<feature type="region of interest" description="Disordered" evidence="3">
    <location>
        <begin position="138"/>
        <end position="161"/>
    </location>
</feature>
<feature type="compositionally biased region" description="Polar residues" evidence="3">
    <location>
        <begin position="140"/>
        <end position="150"/>
    </location>
</feature>
<dbReference type="Proteomes" id="UP000614996">
    <property type="component" value="Unassembled WGS sequence"/>
</dbReference>
<comment type="caution">
    <text evidence="5">The sequence shown here is derived from an EMBL/GenBank/DDBJ whole genome shotgun (WGS) entry which is preliminary data.</text>
</comment>
<accession>A0A8J4A8V5</accession>
<name>A0A8J4A8V5_9ACTN</name>
<protein>
    <recommendedName>
        <fullName evidence="4">N-acetyltransferase domain-containing protein</fullName>
    </recommendedName>
</protein>
<dbReference type="PROSITE" id="PS51186">
    <property type="entry name" value="GNAT"/>
    <property type="match status" value="1"/>
</dbReference>
<evidence type="ECO:0000256" key="1">
    <source>
        <dbReference type="ARBA" id="ARBA00022679"/>
    </source>
</evidence>
<dbReference type="InterPro" id="IPR000182">
    <property type="entry name" value="GNAT_dom"/>
</dbReference>
<dbReference type="RefSeq" id="WP_207124885.1">
    <property type="nucleotide sequence ID" value="NZ_BOPO01000038.1"/>
</dbReference>
<dbReference type="PANTHER" id="PTHR43420">
    <property type="entry name" value="ACETYLTRANSFERASE"/>
    <property type="match status" value="1"/>
</dbReference>
<evidence type="ECO:0000313" key="6">
    <source>
        <dbReference type="Proteomes" id="UP000614996"/>
    </source>
</evidence>
<dbReference type="InterPro" id="IPR016181">
    <property type="entry name" value="Acyl_CoA_acyltransferase"/>
</dbReference>
<dbReference type="PANTHER" id="PTHR43420:SF12">
    <property type="entry name" value="N-ACETYLTRANSFERASE DOMAIN-CONTAINING PROTEIN"/>
    <property type="match status" value="1"/>
</dbReference>
<organism evidence="5 6">
    <name type="scientific">Actinocatenispora comari</name>
    <dbReference type="NCBI Taxonomy" id="2807577"/>
    <lineage>
        <taxon>Bacteria</taxon>
        <taxon>Bacillati</taxon>
        <taxon>Actinomycetota</taxon>
        <taxon>Actinomycetes</taxon>
        <taxon>Micromonosporales</taxon>
        <taxon>Micromonosporaceae</taxon>
        <taxon>Actinocatenispora</taxon>
    </lineage>
</organism>
<keyword evidence="1" id="KW-0808">Transferase</keyword>
<keyword evidence="2" id="KW-0012">Acyltransferase</keyword>
<dbReference type="Gene3D" id="3.40.630.30">
    <property type="match status" value="1"/>
</dbReference>
<keyword evidence="6" id="KW-1185">Reference proteome</keyword>
<dbReference type="GO" id="GO:0016747">
    <property type="term" value="F:acyltransferase activity, transferring groups other than amino-acyl groups"/>
    <property type="evidence" value="ECO:0007669"/>
    <property type="project" value="InterPro"/>
</dbReference>
<dbReference type="Pfam" id="PF00583">
    <property type="entry name" value="Acetyltransf_1"/>
    <property type="match status" value="1"/>
</dbReference>
<dbReference type="InterPro" id="IPR050680">
    <property type="entry name" value="YpeA/RimI_acetyltransf"/>
</dbReference>
<feature type="compositionally biased region" description="Basic and acidic residues" evidence="3">
    <location>
        <begin position="152"/>
        <end position="161"/>
    </location>
</feature>
<dbReference type="SUPFAM" id="SSF55729">
    <property type="entry name" value="Acyl-CoA N-acyltransferases (Nat)"/>
    <property type="match status" value="1"/>
</dbReference>
<evidence type="ECO:0000259" key="4">
    <source>
        <dbReference type="PROSITE" id="PS51186"/>
    </source>
</evidence>
<reference evidence="6" key="1">
    <citation type="journal article" date="2021" name="Int. J. Syst. Evol. Microbiol.">
        <title>Actinocatenispora comari sp. nov., an endophytic actinomycete isolated from aerial parts of Comarum salesowianum.</title>
        <authorList>
            <person name="Oyunbileg N."/>
            <person name="Iizaka Y."/>
            <person name="Hamada M."/>
            <person name="Davaapurev B.O."/>
            <person name="Fukumoto A."/>
            <person name="Tsetseg B."/>
            <person name="Kato F."/>
            <person name="Tamura T."/>
            <person name="Batkhuu J."/>
            <person name="Anzai Y."/>
        </authorList>
    </citation>
    <scope>NUCLEOTIDE SEQUENCE [LARGE SCALE GENOMIC DNA]</scope>
    <source>
        <strain evidence="6">NUM-2625</strain>
    </source>
</reference>
<evidence type="ECO:0000256" key="3">
    <source>
        <dbReference type="SAM" id="MobiDB-lite"/>
    </source>
</evidence>
<evidence type="ECO:0000256" key="2">
    <source>
        <dbReference type="ARBA" id="ARBA00023315"/>
    </source>
</evidence>
<dbReference type="AlphaFoldDB" id="A0A8J4A8V5"/>
<sequence length="161" mass="17754">MIEIRQLTGDDWAIYRDVRLAALTDAPYAFASTVEREAAFDEWQWRAQLGRATWFVALADPAEPPLGLVGGFAEEDSADLHLIGMWVRGAVRGRGVAAGLVDGFLTWAKGRQPAGVVLWVADGNDRAQAFYRRYGFGPTGQRQPLPSNPNVGEEKWRLPLG</sequence>
<feature type="domain" description="N-acetyltransferase" evidence="4">
    <location>
        <begin position="2"/>
        <end position="159"/>
    </location>
</feature>
<gene>
    <name evidence="5" type="ORF">NUM_23850</name>
</gene>
<evidence type="ECO:0000313" key="5">
    <source>
        <dbReference type="EMBL" id="GIL27131.1"/>
    </source>
</evidence>